<protein>
    <recommendedName>
        <fullName evidence="3">DUF1287 domain-containing protein</fullName>
    </recommendedName>
</protein>
<evidence type="ECO:0008006" key="3">
    <source>
        <dbReference type="Google" id="ProtNLM"/>
    </source>
</evidence>
<evidence type="ECO:0000313" key="1">
    <source>
        <dbReference type="EMBL" id="KYF73385.1"/>
    </source>
</evidence>
<comment type="caution">
    <text evidence="1">The sequence shown here is derived from an EMBL/GenBank/DDBJ whole genome shotgun (WGS) entry which is preliminary data.</text>
</comment>
<feature type="non-terminal residue" evidence="1">
    <location>
        <position position="1"/>
    </location>
</feature>
<organism evidence="1 2">
    <name type="scientific">Sorangium cellulosum</name>
    <name type="common">Polyangium cellulosum</name>
    <dbReference type="NCBI Taxonomy" id="56"/>
    <lineage>
        <taxon>Bacteria</taxon>
        <taxon>Pseudomonadati</taxon>
        <taxon>Myxococcota</taxon>
        <taxon>Polyangia</taxon>
        <taxon>Polyangiales</taxon>
        <taxon>Polyangiaceae</taxon>
        <taxon>Sorangium</taxon>
    </lineage>
</organism>
<reference evidence="1 2" key="1">
    <citation type="submission" date="2014-02" db="EMBL/GenBank/DDBJ databases">
        <title>The small core and large imbalanced accessory genome model reveals a collaborative survival strategy of Sorangium cellulosum strains in nature.</title>
        <authorList>
            <person name="Han K."/>
            <person name="Peng R."/>
            <person name="Blom J."/>
            <person name="Li Y.-Z."/>
        </authorList>
    </citation>
    <scope>NUCLEOTIDE SEQUENCE [LARGE SCALE GENOMIC DNA]</scope>
    <source>
        <strain evidence="1 2">So0011-07</strain>
    </source>
</reference>
<dbReference type="Pfam" id="PF06940">
    <property type="entry name" value="DUF1287"/>
    <property type="match status" value="1"/>
</dbReference>
<gene>
    <name evidence="1" type="ORF">BE17_52560</name>
</gene>
<dbReference type="AlphaFoldDB" id="A0A150QZL0"/>
<proteinExistence type="predicted"/>
<sequence>WVAIGYPGGDPAPDRGVCTDVVIRAVRAAGVDLQRTIHEDILARRAVYTTVKRPDRSIDHRRVTPMLTYLRAHATSLPTTFDGAAVGTWEAGDIVVWSFAPCPSCTPDHVGIVSDHNGPRGIPLVLHNIGPRPSEDDHLDAWTVLGHFRLRGASAPERIEGARSSADP</sequence>
<dbReference type="EMBL" id="JEMB01003375">
    <property type="protein sequence ID" value="KYF73385.1"/>
    <property type="molecule type" value="Genomic_DNA"/>
</dbReference>
<evidence type="ECO:0000313" key="2">
    <source>
        <dbReference type="Proteomes" id="UP000075635"/>
    </source>
</evidence>
<accession>A0A150QZL0</accession>
<dbReference type="Proteomes" id="UP000075635">
    <property type="component" value="Unassembled WGS sequence"/>
</dbReference>
<dbReference type="InterPro" id="IPR009706">
    <property type="entry name" value="DUF1287"/>
</dbReference>
<name>A0A150QZL0_SORCE</name>